<dbReference type="SUPFAM" id="SSF49265">
    <property type="entry name" value="Fibronectin type III"/>
    <property type="match status" value="4"/>
</dbReference>
<dbReference type="PANTHER" id="PTHR48423">
    <property type="entry name" value="INTERLEUKIN-27 RECEPTOR SUBUNIT ALPHA"/>
    <property type="match status" value="1"/>
</dbReference>
<comment type="caution">
    <text evidence="15">The sequence shown here is derived from an EMBL/GenBank/DDBJ whole genome shotgun (WGS) entry which is preliminary data.</text>
</comment>
<dbReference type="InterPro" id="IPR003961">
    <property type="entry name" value="FN3_dom"/>
</dbReference>
<evidence type="ECO:0000256" key="1">
    <source>
        <dbReference type="ARBA" id="ARBA00004479"/>
    </source>
</evidence>
<keyword evidence="3 13" id="KW-0812">Transmembrane</keyword>
<keyword evidence="6 13" id="KW-1133">Transmembrane helix</keyword>
<feature type="non-terminal residue" evidence="15">
    <location>
        <position position="802"/>
    </location>
</feature>
<keyword evidence="4" id="KW-0732">Signal</keyword>
<dbReference type="InterPro" id="IPR003529">
    <property type="entry name" value="Hematopoietin_rcpt_Gp130_CS"/>
</dbReference>
<feature type="domain" description="Fibronectin type-III" evidence="14">
    <location>
        <begin position="227"/>
        <end position="330"/>
    </location>
</feature>
<keyword evidence="7 13" id="KW-0472">Membrane</keyword>
<dbReference type="GO" id="GO:0005886">
    <property type="term" value="C:plasma membrane"/>
    <property type="evidence" value="ECO:0007669"/>
    <property type="project" value="UniProtKB-ARBA"/>
</dbReference>
<dbReference type="AlphaFoldDB" id="A0A0P7YM97"/>
<keyword evidence="11" id="KW-0393">Immunoglobulin domain</keyword>
<evidence type="ECO:0000256" key="9">
    <source>
        <dbReference type="ARBA" id="ARBA00023170"/>
    </source>
</evidence>
<evidence type="ECO:0000256" key="10">
    <source>
        <dbReference type="ARBA" id="ARBA00023180"/>
    </source>
</evidence>
<dbReference type="GO" id="GO:0004896">
    <property type="term" value="F:cytokine receptor activity"/>
    <property type="evidence" value="ECO:0007669"/>
    <property type="project" value="InterPro"/>
</dbReference>
<dbReference type="InterPro" id="IPR013783">
    <property type="entry name" value="Ig-like_fold"/>
</dbReference>
<gene>
    <name evidence="15" type="ORF">Z043_112356</name>
</gene>
<feature type="domain" description="Fibronectin type-III" evidence="14">
    <location>
        <begin position="495"/>
        <end position="586"/>
    </location>
</feature>
<name>A0A0P7YM97_SCLFO</name>
<evidence type="ECO:0000259" key="14">
    <source>
        <dbReference type="PROSITE" id="PS50853"/>
    </source>
</evidence>
<evidence type="ECO:0000256" key="8">
    <source>
        <dbReference type="ARBA" id="ARBA00023157"/>
    </source>
</evidence>
<evidence type="ECO:0000256" key="4">
    <source>
        <dbReference type="ARBA" id="ARBA00022729"/>
    </source>
</evidence>
<dbReference type="CDD" id="cd00063">
    <property type="entry name" value="FN3"/>
    <property type="match status" value="2"/>
</dbReference>
<proteinExistence type="inferred from homology"/>
<evidence type="ECO:0000256" key="6">
    <source>
        <dbReference type="ARBA" id="ARBA00022989"/>
    </source>
</evidence>
<dbReference type="SMART" id="SM00060">
    <property type="entry name" value="FN3"/>
    <property type="match status" value="2"/>
</dbReference>
<evidence type="ECO:0000256" key="12">
    <source>
        <dbReference type="SAM" id="MobiDB-lite"/>
    </source>
</evidence>
<evidence type="ECO:0000256" key="13">
    <source>
        <dbReference type="SAM" id="Phobius"/>
    </source>
</evidence>
<keyword evidence="5" id="KW-0677">Repeat</keyword>
<dbReference type="InterPro" id="IPR036179">
    <property type="entry name" value="Ig-like_dom_sf"/>
</dbReference>
<keyword evidence="9" id="KW-0675">Receptor</keyword>
<dbReference type="InterPro" id="IPR036116">
    <property type="entry name" value="FN3_sf"/>
</dbReference>
<dbReference type="Proteomes" id="UP000034805">
    <property type="component" value="Unassembled WGS sequence"/>
</dbReference>
<reference evidence="15 16" key="1">
    <citation type="submission" date="2015-08" db="EMBL/GenBank/DDBJ databases">
        <title>The genome of the Asian arowana (Scleropages formosus).</title>
        <authorList>
            <person name="Tan M.H."/>
            <person name="Gan H.M."/>
            <person name="Croft L.J."/>
            <person name="Austin C.M."/>
        </authorList>
    </citation>
    <scope>NUCLEOTIDE SEQUENCE [LARGE SCALE GENOMIC DNA]</scope>
    <source>
        <strain evidence="15">Aro1</strain>
    </source>
</reference>
<evidence type="ECO:0000256" key="3">
    <source>
        <dbReference type="ARBA" id="ARBA00022692"/>
    </source>
</evidence>
<evidence type="ECO:0000313" key="16">
    <source>
        <dbReference type="Proteomes" id="UP000034805"/>
    </source>
</evidence>
<evidence type="ECO:0000256" key="11">
    <source>
        <dbReference type="ARBA" id="ARBA00023319"/>
    </source>
</evidence>
<dbReference type="InterPro" id="IPR052672">
    <property type="entry name" value="Type1_Cytokine_Rcpt_Type2"/>
</dbReference>
<dbReference type="Pfam" id="PF00041">
    <property type="entry name" value="fn3"/>
    <property type="match status" value="1"/>
</dbReference>
<dbReference type="PROSITE" id="PS01353">
    <property type="entry name" value="HEMATOPO_REC_L_F2"/>
    <property type="match status" value="1"/>
</dbReference>
<comment type="subcellular location">
    <subcellularLocation>
        <location evidence="1">Membrane</location>
        <topology evidence="1">Single-pass type I membrane protein</topology>
    </subcellularLocation>
</comment>
<dbReference type="EMBL" id="JARO02004215">
    <property type="protein sequence ID" value="KPP68922.1"/>
    <property type="molecule type" value="Genomic_DNA"/>
</dbReference>
<feature type="region of interest" description="Disordered" evidence="12">
    <location>
        <begin position="672"/>
        <end position="704"/>
    </location>
</feature>
<dbReference type="SUPFAM" id="SSF48726">
    <property type="entry name" value="Immunoglobulin"/>
    <property type="match status" value="1"/>
</dbReference>
<dbReference type="Pfam" id="PF06328">
    <property type="entry name" value="Lep_receptor_Ig"/>
    <property type="match status" value="1"/>
</dbReference>
<evidence type="ECO:0000313" key="15">
    <source>
        <dbReference type="EMBL" id="KPP68922.1"/>
    </source>
</evidence>
<organism evidence="15 16">
    <name type="scientific">Scleropages formosus</name>
    <name type="common">Asian bonytongue</name>
    <name type="synonym">Osteoglossum formosum</name>
    <dbReference type="NCBI Taxonomy" id="113540"/>
    <lineage>
        <taxon>Eukaryota</taxon>
        <taxon>Metazoa</taxon>
        <taxon>Chordata</taxon>
        <taxon>Craniata</taxon>
        <taxon>Vertebrata</taxon>
        <taxon>Euteleostomi</taxon>
        <taxon>Actinopterygii</taxon>
        <taxon>Neopterygii</taxon>
        <taxon>Teleostei</taxon>
        <taxon>Osteoglossocephala</taxon>
        <taxon>Osteoglossomorpha</taxon>
        <taxon>Osteoglossiformes</taxon>
        <taxon>Osteoglossidae</taxon>
        <taxon>Scleropages</taxon>
    </lineage>
</organism>
<evidence type="ECO:0000256" key="2">
    <source>
        <dbReference type="ARBA" id="ARBA00008921"/>
    </source>
</evidence>
<dbReference type="InterPro" id="IPR010457">
    <property type="entry name" value="IgC2-like_lig-bd"/>
</dbReference>
<dbReference type="PROSITE" id="PS50853">
    <property type="entry name" value="FN3"/>
    <property type="match status" value="2"/>
</dbReference>
<dbReference type="Gene3D" id="2.60.40.10">
    <property type="entry name" value="Immunoglobulins"/>
    <property type="match status" value="6"/>
</dbReference>
<dbReference type="FunFam" id="2.60.40.10:FF:000465">
    <property type="entry name" value="Granulocyte colony-stimulating factor receptor"/>
    <property type="match status" value="1"/>
</dbReference>
<protein>
    <recommendedName>
        <fullName evidence="14">Fibronectin type-III domain-containing protein</fullName>
    </recommendedName>
</protein>
<dbReference type="PANTHER" id="PTHR48423:SF2">
    <property type="entry name" value="INTERLEUKIN-12 RECEPTOR SUBUNIT BETA-2"/>
    <property type="match status" value="1"/>
</dbReference>
<keyword evidence="8" id="KW-1015">Disulfide bond</keyword>
<comment type="similarity">
    <text evidence="2">Belongs to the type I cytokine receptor family. Type 2 subfamily.</text>
</comment>
<sequence>MKTCPPESAASLFLVLLLVLILDHRGIWTVIIWVPTSTVPLGSSLSASCFLLADCPLSQVPDLTVEWHLNQQVLTGNISANETGLLSSVLISSIQETRAHLTCCVCADTLCQIVNGVEIKAGYPPSTPQDLSCLTNLTKPYTLLCQWDPGVETHLQTAYTLHTKIWNPKTESKSYPVSNGVHKYAVPRADFSLLSKMQISVSATNALGQASSQELELVPMENASFDPPEVMEVQTEPNRYSCLKVRWRLSENQAWVKINLAVEMRWAPLNTQLWTSAVKHVDGLHTLEPLEVEQCGLLHGTEYHFQLRVRYLPGPWSDWSNSRSGYTLEKAPSGQLVTWLKVSVHPTQSQSVAQLFWKPSKQFQANSRNVSYYVFLRCHLDTRRRGAVCDTLREHCTFFLPKGVCKLYITARNKAGESSPTIVRIYQDTALEPVSELRVSPCGDNGLLVQWLSPSAAALTGYTVEWSSLCDTDHISFDVVARNESSFLITAPSAAPLLQVEEVGYTHVKLTWDEIPPDQRNGIIQSYTVYYWNAENKVEGVSITPTERQVILKDLMPFSMYKALLQVNTGGGSLNGTIVTLKTDPTDIWSVMFIVVMVFTGLLLPFSLSAFICFTNGKSPTPCVAGLGSGSVRPLLRQAASANDNHHYQDIQDPTPLNLSRLSLLEMPEKKPEMMGVQGNDSSKLTGPISSCSPPPSPGGNRPLSDSIPYVTVVFNSPYRSQTHVLPPAYLRSESTQPLLAEEPSSPASYHVEHPHTECGIVAEGNTGGSTLWGDFPLLSALKIEDSPVAPARRQKFKEEVA</sequence>
<dbReference type="STRING" id="113540.ENSSFOP00015008883"/>
<keyword evidence="10" id="KW-0325">Glycoprotein</keyword>
<evidence type="ECO:0000256" key="5">
    <source>
        <dbReference type="ARBA" id="ARBA00022737"/>
    </source>
</evidence>
<evidence type="ECO:0000256" key="7">
    <source>
        <dbReference type="ARBA" id="ARBA00023136"/>
    </source>
</evidence>
<feature type="transmembrane region" description="Helical" evidence="13">
    <location>
        <begin position="588"/>
        <end position="614"/>
    </location>
</feature>
<accession>A0A0P7YM97</accession>